<dbReference type="InterPro" id="IPR005545">
    <property type="entry name" value="YCII"/>
</dbReference>
<sequence>MLFLIYRKDKPGSLSIRIANYAAHLEYLGPYAASIVVGGPTLGAGSGTGDEDMTGSFLILEAEGWDEAERFIADDPFTKAGLFATVIVDRWKHGKHSDLKPD</sequence>
<dbReference type="PANTHER" id="PTHR33606:SF3">
    <property type="entry name" value="PROTEIN YCII"/>
    <property type="match status" value="1"/>
</dbReference>
<protein>
    <submittedName>
        <fullName evidence="3">YciI-like protein</fullName>
    </submittedName>
</protein>
<keyword evidence="4" id="KW-1185">Reference proteome</keyword>
<dbReference type="InterPro" id="IPR011008">
    <property type="entry name" value="Dimeric_a/b-barrel"/>
</dbReference>
<dbReference type="InterPro" id="IPR051807">
    <property type="entry name" value="Sec-metab_biosynth-assoc"/>
</dbReference>
<dbReference type="RefSeq" id="WP_061128718.1">
    <property type="nucleotide sequence ID" value="NZ_FCOF02000113.1"/>
</dbReference>
<accession>A0A158DTL3</accession>
<dbReference type="Pfam" id="PF03795">
    <property type="entry name" value="YCII"/>
    <property type="match status" value="1"/>
</dbReference>
<evidence type="ECO:0000313" key="3">
    <source>
        <dbReference type="EMBL" id="SAK97971.1"/>
    </source>
</evidence>
<evidence type="ECO:0000259" key="2">
    <source>
        <dbReference type="Pfam" id="PF03795"/>
    </source>
</evidence>
<dbReference type="Proteomes" id="UP000054870">
    <property type="component" value="Unassembled WGS sequence"/>
</dbReference>
<comment type="caution">
    <text evidence="3">The sequence shown here is derived from an EMBL/GenBank/DDBJ whole genome shotgun (WGS) entry which is preliminary data.</text>
</comment>
<gene>
    <name evidence="3" type="ORF">AWB75_07162</name>
</gene>
<feature type="domain" description="YCII-related" evidence="2">
    <location>
        <begin position="1"/>
        <end position="92"/>
    </location>
</feature>
<dbReference type="PANTHER" id="PTHR33606">
    <property type="entry name" value="PROTEIN YCII"/>
    <property type="match status" value="1"/>
</dbReference>
<reference evidence="3" key="1">
    <citation type="submission" date="2016-01" db="EMBL/GenBank/DDBJ databases">
        <authorList>
            <person name="Peeters C."/>
        </authorList>
    </citation>
    <scope>NUCLEOTIDE SEQUENCE [LARGE SCALE GENOMIC DNA]</scope>
    <source>
        <strain evidence="3">LMG 29318</strain>
    </source>
</reference>
<dbReference type="OrthoDB" id="9797014at2"/>
<dbReference type="SUPFAM" id="SSF54909">
    <property type="entry name" value="Dimeric alpha+beta barrel"/>
    <property type="match status" value="1"/>
</dbReference>
<evidence type="ECO:0000313" key="4">
    <source>
        <dbReference type="Proteomes" id="UP000054870"/>
    </source>
</evidence>
<dbReference type="EMBL" id="FCOF02000113">
    <property type="protein sequence ID" value="SAK97971.1"/>
    <property type="molecule type" value="Genomic_DNA"/>
</dbReference>
<proteinExistence type="inferred from homology"/>
<evidence type="ECO:0000256" key="1">
    <source>
        <dbReference type="ARBA" id="ARBA00007689"/>
    </source>
</evidence>
<dbReference type="AlphaFoldDB" id="A0A158DTL3"/>
<comment type="similarity">
    <text evidence="1">Belongs to the YciI family.</text>
</comment>
<dbReference type="Gene3D" id="3.30.70.1060">
    <property type="entry name" value="Dimeric alpha+beta barrel"/>
    <property type="match status" value="1"/>
</dbReference>
<organism evidence="3 4">
    <name type="scientific">Caballeronia catudaia</name>
    <dbReference type="NCBI Taxonomy" id="1777136"/>
    <lineage>
        <taxon>Bacteria</taxon>
        <taxon>Pseudomonadati</taxon>
        <taxon>Pseudomonadota</taxon>
        <taxon>Betaproteobacteria</taxon>
        <taxon>Burkholderiales</taxon>
        <taxon>Burkholderiaceae</taxon>
        <taxon>Caballeronia</taxon>
    </lineage>
</organism>
<name>A0A158DTL3_9BURK</name>